<dbReference type="GO" id="GO:0016705">
    <property type="term" value="F:oxidoreductase activity, acting on paired donors, with incorporation or reduction of molecular oxygen"/>
    <property type="evidence" value="ECO:0007669"/>
    <property type="project" value="InterPro"/>
</dbReference>
<dbReference type="InterPro" id="IPR016215">
    <property type="entry name" value="NTA_MOA"/>
</dbReference>
<evidence type="ECO:0000256" key="5">
    <source>
        <dbReference type="ARBA" id="ARBA00033748"/>
    </source>
</evidence>
<name>A0A1B2EJL2_9HYPH</name>
<dbReference type="InterPro" id="IPR036661">
    <property type="entry name" value="Luciferase-like_sf"/>
</dbReference>
<dbReference type="OrthoDB" id="9779442at2"/>
<sequence>MTKKINIYAFDMNCVGHINHGLWTHPRDLSSSYTSLDYWVNLAKIAERGKLDGIFLADIVGVYDVYKGGPETAIAAGAQVPVNDPMLLVPAMAYATKHLGFGVTVNTTYEQPYLHARRMSTLDHLTNGRIGWNIVTGYLDSAARGMGLQEQLDHDHRYDIADDYLDVLYKLWEGSWDDDAVIADGAKGIYARPDKVRAIKHDGPYYQIDAIHLSEPSPQRTPVLYQAGSSTRGREFASKHAECVFTGGPNPIVARDIIADIRAGAASQGRNPQDVKVFVGMSLVVGRTEREANDKLEDYRRHASVEGALAHFSSSSGVDFSKYDLDEPIQYEKNNANNSTLEAITKRSAGTVWTVRKLIDQMILGSRQKPFVGTPEQIADHIASWVEDADIDGINLPRTVAPESLADFVDLVVPVLQERGLFKADYADGTLREKLFGEGRNHLPAEHWGARFRSGATQSVPAKELA</sequence>
<evidence type="ECO:0000256" key="2">
    <source>
        <dbReference type="ARBA" id="ARBA00022643"/>
    </source>
</evidence>
<feature type="domain" description="Luciferase-like" evidence="7">
    <location>
        <begin position="29"/>
        <end position="387"/>
    </location>
</feature>
<evidence type="ECO:0000256" key="1">
    <source>
        <dbReference type="ARBA" id="ARBA00022630"/>
    </source>
</evidence>
<keyword evidence="4" id="KW-0503">Monooxygenase</keyword>
<proteinExistence type="inferred from homology"/>
<dbReference type="InterPro" id="IPR011251">
    <property type="entry name" value="Luciferase-like_dom"/>
</dbReference>
<dbReference type="KEGG" id="moc:BB934_19665"/>
<keyword evidence="2 6" id="KW-0288">FMN</keyword>
<feature type="binding site" evidence="6">
    <location>
        <position position="104"/>
    </location>
    <ligand>
        <name>FMN</name>
        <dbReference type="ChEBI" id="CHEBI:58210"/>
    </ligand>
</feature>
<dbReference type="PIRSF" id="PIRSF000337">
    <property type="entry name" value="NTA_MOA"/>
    <property type="match status" value="1"/>
</dbReference>
<keyword evidence="3" id="KW-0560">Oxidoreductase</keyword>
<evidence type="ECO:0000256" key="3">
    <source>
        <dbReference type="ARBA" id="ARBA00023002"/>
    </source>
</evidence>
<dbReference type="Pfam" id="PF00296">
    <property type="entry name" value="Bac_luciferase"/>
    <property type="match status" value="1"/>
</dbReference>
<evidence type="ECO:0000259" key="7">
    <source>
        <dbReference type="Pfam" id="PF00296"/>
    </source>
</evidence>
<accession>A0A1B2EJL2</accession>
<dbReference type="EMBL" id="CP016616">
    <property type="protein sequence ID" value="ANY80168.1"/>
    <property type="molecule type" value="Genomic_DNA"/>
</dbReference>
<gene>
    <name evidence="8" type="ORF">BB934_19665</name>
</gene>
<evidence type="ECO:0000256" key="6">
    <source>
        <dbReference type="PIRSR" id="PIRSR000337-1"/>
    </source>
</evidence>
<feature type="binding site" evidence="6">
    <location>
        <position position="230"/>
    </location>
    <ligand>
        <name>FMN</name>
        <dbReference type="ChEBI" id="CHEBI:58210"/>
    </ligand>
</feature>
<protein>
    <submittedName>
        <fullName evidence="8">N5,N10-methylene tetrahydromethanopterin reductase</fullName>
    </submittedName>
</protein>
<feature type="binding site" evidence="6">
    <location>
        <position position="158"/>
    </location>
    <ligand>
        <name>FMN</name>
        <dbReference type="ChEBI" id="CHEBI:58210"/>
    </ligand>
</feature>
<evidence type="ECO:0000313" key="8">
    <source>
        <dbReference type="EMBL" id="ANY80168.1"/>
    </source>
</evidence>
<dbReference type="AlphaFoldDB" id="A0A1B2EJL2"/>
<feature type="binding site" evidence="6">
    <location>
        <position position="154"/>
    </location>
    <ligand>
        <name>FMN</name>
        <dbReference type="ChEBI" id="CHEBI:58210"/>
    </ligand>
</feature>
<dbReference type="PANTHER" id="PTHR30011:SF16">
    <property type="entry name" value="C2H2 FINGER DOMAIN TRANSCRIPTION FACTOR (EUROFUNG)-RELATED"/>
    <property type="match status" value="1"/>
</dbReference>
<comment type="similarity">
    <text evidence="5">Belongs to the NtaA/SnaA/DszA monooxygenase family.</text>
</comment>
<reference evidence="8" key="1">
    <citation type="submission" date="2016-07" db="EMBL/GenBank/DDBJ databases">
        <title>Microvirga ossetica sp. nov. a new species of rhizobia isolated from root nodules of the legume species Vicia alpestris Steven originated from North Ossetia region in the Caucasus.</title>
        <authorList>
            <person name="Safronova V.I."/>
            <person name="Kuznetsova I.G."/>
            <person name="Sazanova A.L."/>
            <person name="Belimov A."/>
            <person name="Andronov E."/>
            <person name="Osledkin Y.S."/>
            <person name="Onishchuk O.P."/>
            <person name="Kurchak O.N."/>
            <person name="Shaposhnikov A.I."/>
            <person name="Willems A."/>
            <person name="Tikhonovich I.A."/>
        </authorList>
    </citation>
    <scope>NUCLEOTIDE SEQUENCE [LARGE SCALE GENOMIC DNA]</scope>
    <source>
        <strain evidence="8">V5/3M</strain>
    </source>
</reference>
<feature type="binding site" evidence="6">
    <location>
        <position position="229"/>
    </location>
    <ligand>
        <name>FMN</name>
        <dbReference type="ChEBI" id="CHEBI:58210"/>
    </ligand>
</feature>
<keyword evidence="1 6" id="KW-0285">Flavoprotein</keyword>
<organism evidence="8">
    <name type="scientific">Microvirga ossetica</name>
    <dbReference type="NCBI Taxonomy" id="1882682"/>
    <lineage>
        <taxon>Bacteria</taxon>
        <taxon>Pseudomonadati</taxon>
        <taxon>Pseudomonadota</taxon>
        <taxon>Alphaproteobacteria</taxon>
        <taxon>Hyphomicrobiales</taxon>
        <taxon>Methylobacteriaceae</taxon>
        <taxon>Microvirga</taxon>
    </lineage>
</organism>
<dbReference type="RefSeq" id="WP_099511173.1">
    <property type="nucleotide sequence ID" value="NZ_CP016616.1"/>
</dbReference>
<dbReference type="GO" id="GO:0004497">
    <property type="term" value="F:monooxygenase activity"/>
    <property type="evidence" value="ECO:0007669"/>
    <property type="project" value="UniProtKB-KW"/>
</dbReference>
<dbReference type="InterPro" id="IPR051260">
    <property type="entry name" value="Diverse_substr_monoxygenases"/>
</dbReference>
<dbReference type="NCBIfam" id="TIGR03860">
    <property type="entry name" value="FMN_nitrolo"/>
    <property type="match status" value="1"/>
</dbReference>
<dbReference type="PANTHER" id="PTHR30011">
    <property type="entry name" value="ALKANESULFONATE MONOOXYGENASE-RELATED"/>
    <property type="match status" value="1"/>
</dbReference>
<dbReference type="Gene3D" id="3.20.20.30">
    <property type="entry name" value="Luciferase-like domain"/>
    <property type="match status" value="1"/>
</dbReference>
<evidence type="ECO:0000256" key="4">
    <source>
        <dbReference type="ARBA" id="ARBA00023033"/>
    </source>
</evidence>
<feature type="binding site" evidence="6">
    <location>
        <position position="58"/>
    </location>
    <ligand>
        <name>FMN</name>
        <dbReference type="ChEBI" id="CHEBI:58210"/>
    </ligand>
</feature>
<dbReference type="SUPFAM" id="SSF51679">
    <property type="entry name" value="Bacterial luciferase-like"/>
    <property type="match status" value="1"/>
</dbReference>